<evidence type="ECO:0000259" key="9">
    <source>
        <dbReference type="PROSITE" id="PS50076"/>
    </source>
</evidence>
<dbReference type="Pfam" id="PF00226">
    <property type="entry name" value="DnaJ"/>
    <property type="match status" value="1"/>
</dbReference>
<evidence type="ECO:0000256" key="2">
    <source>
        <dbReference type="ARBA" id="ARBA00022729"/>
    </source>
</evidence>
<dbReference type="InterPro" id="IPR052606">
    <property type="entry name" value="DnaJ_domain_protein"/>
</dbReference>
<gene>
    <name evidence="10" type="ORF">BMF94_6151</name>
</gene>
<feature type="region of interest" description="Disordered" evidence="6">
    <location>
        <begin position="265"/>
        <end position="341"/>
    </location>
</feature>
<keyword evidence="11" id="KW-1185">Reference proteome</keyword>
<keyword evidence="4 7" id="KW-0472">Membrane</keyword>
<keyword evidence="1 7" id="KW-0812">Transmembrane</keyword>
<evidence type="ECO:0000256" key="8">
    <source>
        <dbReference type="SAM" id="SignalP"/>
    </source>
</evidence>
<evidence type="ECO:0000256" key="6">
    <source>
        <dbReference type="SAM" id="MobiDB-lite"/>
    </source>
</evidence>
<dbReference type="AlphaFoldDB" id="A0A2S5B228"/>
<accession>A0A2S5B228</accession>
<feature type="compositionally biased region" description="Gly residues" evidence="6">
    <location>
        <begin position="311"/>
        <end position="321"/>
    </location>
</feature>
<organism evidence="10 11">
    <name type="scientific">Rhodotorula taiwanensis</name>
    <dbReference type="NCBI Taxonomy" id="741276"/>
    <lineage>
        <taxon>Eukaryota</taxon>
        <taxon>Fungi</taxon>
        <taxon>Dikarya</taxon>
        <taxon>Basidiomycota</taxon>
        <taxon>Pucciniomycotina</taxon>
        <taxon>Microbotryomycetes</taxon>
        <taxon>Sporidiobolales</taxon>
        <taxon>Sporidiobolaceae</taxon>
        <taxon>Rhodotorula</taxon>
    </lineage>
</organism>
<proteinExistence type="predicted"/>
<dbReference type="GO" id="GO:0012505">
    <property type="term" value="C:endomembrane system"/>
    <property type="evidence" value="ECO:0007669"/>
    <property type="project" value="UniProtKB-SubCell"/>
</dbReference>
<evidence type="ECO:0000313" key="11">
    <source>
        <dbReference type="Proteomes" id="UP000237144"/>
    </source>
</evidence>
<dbReference type="SMART" id="SM00271">
    <property type="entry name" value="DnaJ"/>
    <property type="match status" value="1"/>
</dbReference>
<comment type="subcellular location">
    <subcellularLocation>
        <location evidence="5">Endomembrane system</location>
        <topology evidence="5">Single-pass membrane protein</topology>
    </subcellularLocation>
</comment>
<dbReference type="Proteomes" id="UP000237144">
    <property type="component" value="Unassembled WGS sequence"/>
</dbReference>
<evidence type="ECO:0000256" key="4">
    <source>
        <dbReference type="ARBA" id="ARBA00023136"/>
    </source>
</evidence>
<keyword evidence="2 8" id="KW-0732">Signal</keyword>
<evidence type="ECO:0000256" key="5">
    <source>
        <dbReference type="ARBA" id="ARBA00037847"/>
    </source>
</evidence>
<evidence type="ECO:0000256" key="7">
    <source>
        <dbReference type="SAM" id="Phobius"/>
    </source>
</evidence>
<evidence type="ECO:0000256" key="3">
    <source>
        <dbReference type="ARBA" id="ARBA00022989"/>
    </source>
</evidence>
<dbReference type="CDD" id="cd06257">
    <property type="entry name" value="DnaJ"/>
    <property type="match status" value="1"/>
</dbReference>
<dbReference type="InterPro" id="IPR036869">
    <property type="entry name" value="J_dom_sf"/>
</dbReference>
<dbReference type="PROSITE" id="PS50076">
    <property type="entry name" value="DNAJ_2"/>
    <property type="match status" value="1"/>
</dbReference>
<dbReference type="SUPFAM" id="SSF46565">
    <property type="entry name" value="Chaperone J-domain"/>
    <property type="match status" value="1"/>
</dbReference>
<dbReference type="InterPro" id="IPR001623">
    <property type="entry name" value="DnaJ_domain"/>
</dbReference>
<protein>
    <recommendedName>
        <fullName evidence="9">J domain-containing protein</fullName>
    </recommendedName>
</protein>
<dbReference type="Gene3D" id="1.10.287.110">
    <property type="entry name" value="DnaJ domain"/>
    <property type="match status" value="1"/>
</dbReference>
<keyword evidence="3 7" id="KW-1133">Transmembrane helix</keyword>
<name>A0A2S5B228_9BASI</name>
<dbReference type="EMBL" id="PJQD01000097">
    <property type="protein sequence ID" value="POY70741.1"/>
    <property type="molecule type" value="Genomic_DNA"/>
</dbReference>
<feature type="compositionally biased region" description="Low complexity" evidence="6">
    <location>
        <begin position="274"/>
        <end position="309"/>
    </location>
</feature>
<feature type="domain" description="J" evidence="9">
    <location>
        <begin position="46"/>
        <end position="111"/>
    </location>
</feature>
<feature type="signal peptide" evidence="8">
    <location>
        <begin position="1"/>
        <end position="22"/>
    </location>
</feature>
<dbReference type="PANTHER" id="PTHR44653">
    <property type="entry name" value="DNAJ HOMOLOG SUBFAMILY C MEMBER 1"/>
    <property type="match status" value="1"/>
</dbReference>
<dbReference type="OrthoDB" id="413400at2759"/>
<dbReference type="PRINTS" id="PR00625">
    <property type="entry name" value="JDOMAIN"/>
</dbReference>
<dbReference type="STRING" id="741276.A0A2S5B228"/>
<feature type="chain" id="PRO_5015678204" description="J domain-containing protein" evidence="8">
    <location>
        <begin position="23"/>
        <end position="341"/>
    </location>
</feature>
<sequence>MRVLRLLAGAAVFALAAAPALAWTNEDHEIFDIVSALESAEGKGTTFYSFLNTTKQADDKAIAKAYRKRSLELHPDKNPNDKKIQDRFARLGVIANILKDAEKRKRYDHFYDNGVPKWRGTGYYYSRYRPGLGAVLAGLTVFSCFVHYIFLYLTFRVAKLRIGQFRIQALEAAWGPTKKPLAGRKRLKVKTAEQGDPLGMPGVNDGRPIAAGATIEMVVEGEKVYIVENRKENLLTEDLAVKPSVKDTWLPKLVMERLGYLPASKTKAKRAKRAVTSTTDDSASSSGGEGEASATGSGTATPTRAAKVKGPGKGVEGQGKIGGRRRKTVPARPASSGKDAK</sequence>
<evidence type="ECO:0000256" key="1">
    <source>
        <dbReference type="ARBA" id="ARBA00022692"/>
    </source>
</evidence>
<dbReference type="PANTHER" id="PTHR44653:SF2">
    <property type="entry name" value="DNAJ HOMOLOG SUBFAMILY C MEMBER 1"/>
    <property type="match status" value="1"/>
</dbReference>
<reference evidence="10 11" key="1">
    <citation type="journal article" date="2018" name="Front. Microbiol.">
        <title>Prospects for Fungal Bioremediation of Acidic Radioactive Waste Sites: Characterization and Genome Sequence of Rhodotorula taiwanensis MD1149.</title>
        <authorList>
            <person name="Tkavc R."/>
            <person name="Matrosova V.Y."/>
            <person name="Grichenko O.E."/>
            <person name="Gostincar C."/>
            <person name="Volpe R.P."/>
            <person name="Klimenkova P."/>
            <person name="Gaidamakova E.K."/>
            <person name="Zhou C.E."/>
            <person name="Stewart B.J."/>
            <person name="Lyman M.G."/>
            <person name="Malfatti S.A."/>
            <person name="Rubinfeld B."/>
            <person name="Courtot M."/>
            <person name="Singh J."/>
            <person name="Dalgard C.L."/>
            <person name="Hamilton T."/>
            <person name="Frey K.G."/>
            <person name="Gunde-Cimerman N."/>
            <person name="Dugan L."/>
            <person name="Daly M.J."/>
        </authorList>
    </citation>
    <scope>NUCLEOTIDE SEQUENCE [LARGE SCALE GENOMIC DNA]</scope>
    <source>
        <strain evidence="10 11">MD1149</strain>
    </source>
</reference>
<comment type="caution">
    <text evidence="10">The sequence shown here is derived from an EMBL/GenBank/DDBJ whole genome shotgun (WGS) entry which is preliminary data.</text>
</comment>
<evidence type="ECO:0000313" key="10">
    <source>
        <dbReference type="EMBL" id="POY70741.1"/>
    </source>
</evidence>
<feature type="transmembrane region" description="Helical" evidence="7">
    <location>
        <begin position="132"/>
        <end position="155"/>
    </location>
</feature>